<reference evidence="1 2" key="1">
    <citation type="submission" date="2021-06" db="EMBL/GenBank/DDBJ databases">
        <title>Caerostris extrusa draft genome.</title>
        <authorList>
            <person name="Kono N."/>
            <person name="Arakawa K."/>
        </authorList>
    </citation>
    <scope>NUCLEOTIDE SEQUENCE [LARGE SCALE GENOMIC DNA]</scope>
</reference>
<evidence type="ECO:0000313" key="2">
    <source>
        <dbReference type="Proteomes" id="UP001054945"/>
    </source>
</evidence>
<evidence type="ECO:0000313" key="1">
    <source>
        <dbReference type="EMBL" id="GIY50910.1"/>
    </source>
</evidence>
<keyword evidence="2" id="KW-1185">Reference proteome</keyword>
<organism evidence="1 2">
    <name type="scientific">Caerostris extrusa</name>
    <name type="common">Bark spider</name>
    <name type="synonym">Caerostris bankana</name>
    <dbReference type="NCBI Taxonomy" id="172846"/>
    <lineage>
        <taxon>Eukaryota</taxon>
        <taxon>Metazoa</taxon>
        <taxon>Ecdysozoa</taxon>
        <taxon>Arthropoda</taxon>
        <taxon>Chelicerata</taxon>
        <taxon>Arachnida</taxon>
        <taxon>Araneae</taxon>
        <taxon>Araneomorphae</taxon>
        <taxon>Entelegynae</taxon>
        <taxon>Araneoidea</taxon>
        <taxon>Araneidae</taxon>
        <taxon>Caerostris</taxon>
    </lineage>
</organism>
<protein>
    <submittedName>
        <fullName evidence="1">Uncharacterized protein</fullName>
    </submittedName>
</protein>
<dbReference type="AlphaFoldDB" id="A0AAV4TYN7"/>
<gene>
    <name evidence="1" type="ORF">CEXT_546311</name>
</gene>
<accession>A0AAV4TYN7</accession>
<name>A0AAV4TYN7_CAEEX</name>
<sequence length="108" mass="12522">MTSHPVNTNSGFSNNSLLSFRPSKCEKVANSRECFPLISHTIPDGLITGQTRDGHQLFFEHLSLKENNRHHECRRDQLKNIKEDPNQFAFEISIRFFDESSPPQKHKE</sequence>
<dbReference type="EMBL" id="BPLR01012045">
    <property type="protein sequence ID" value="GIY50910.1"/>
    <property type="molecule type" value="Genomic_DNA"/>
</dbReference>
<proteinExistence type="predicted"/>
<comment type="caution">
    <text evidence="1">The sequence shown here is derived from an EMBL/GenBank/DDBJ whole genome shotgun (WGS) entry which is preliminary data.</text>
</comment>
<dbReference type="Proteomes" id="UP001054945">
    <property type="component" value="Unassembled WGS sequence"/>
</dbReference>